<sequence length="536" mass="56882">MTSTSFPRLTTPFPHCHRPLPAILTLNLILALLFTLIQSLTATLPSLAPSPAPPLPYARADSNFFIENRGQFDPNVVAILPGRNARLVMRNDGQLQLSVNGAPPLTLSFNVEGSHTAPQVNLHGPLATKVSFLTGNDPSRWQTGVPVWEAVRLRLAPELMLELTVTEQRLRIRAITDDPAMLTRIEMQVSGGDVIGVTTGELTVQAGNRYLLLPLLEAVTRTGVAHHLTIAPVIVAEGVVKAPVSTSLGSDEHNPPASTQTSVAMMLGASTFLGGSYGNARDEGNTVALDRQGSVYVAGHTGSFDFPTTPGVFGTSYYDNGDAFISKLSSDLSTLNASTVFGGSRYDNAQTLTLDAQGNVYLAGITDSADFPITPGAFAPSYNENSSGFISKLSNDLTTLLGSSFLGGNNNENIKSIAVDTQGNVYAVGYTFSADFPTTPGAYDTFWDATSDGFVSKISSDFTTLLASTFLSGSRDDQIGAIALTTDGTIFVVGQTCSPDFPTTANAYDKSFDGRYIDAFVSKLSNDLSTLIESTF</sequence>
<keyword evidence="4" id="KW-1185">Reference proteome</keyword>
<dbReference type="EMBL" id="CP000909">
    <property type="protein sequence ID" value="ABY35290.1"/>
    <property type="molecule type" value="Genomic_DNA"/>
</dbReference>
<evidence type="ECO:0000313" key="4">
    <source>
        <dbReference type="Proteomes" id="UP000002008"/>
    </source>
</evidence>
<dbReference type="Pfam" id="PF06739">
    <property type="entry name" value="SBBP"/>
    <property type="match status" value="3"/>
</dbReference>
<dbReference type="PATRIC" id="fig|324602.8.peg.2358"/>
<dbReference type="PANTHER" id="PTHR35580">
    <property type="entry name" value="CELL SURFACE GLYCOPROTEIN (S-LAYER PROTEIN)-LIKE PROTEIN"/>
    <property type="match status" value="1"/>
</dbReference>
<protein>
    <submittedName>
        <fullName evidence="3">Cell surface glycoprotein (S-layer protein)-like protein</fullName>
    </submittedName>
</protein>
<organism evidence="3 4">
    <name type="scientific">Chloroflexus aurantiacus (strain ATCC 29366 / DSM 635 / J-10-fl)</name>
    <dbReference type="NCBI Taxonomy" id="324602"/>
    <lineage>
        <taxon>Bacteria</taxon>
        <taxon>Bacillati</taxon>
        <taxon>Chloroflexota</taxon>
        <taxon>Chloroflexia</taxon>
        <taxon>Chloroflexales</taxon>
        <taxon>Chloroflexineae</taxon>
        <taxon>Chloroflexaceae</taxon>
        <taxon>Chloroflexus</taxon>
    </lineage>
</organism>
<dbReference type="Proteomes" id="UP000002008">
    <property type="component" value="Chromosome"/>
</dbReference>
<dbReference type="InterPro" id="IPR052918">
    <property type="entry name" value="Motility_Chemotaxis_Reg"/>
</dbReference>
<dbReference type="RefSeq" id="WP_012257944.1">
    <property type="nucleotide sequence ID" value="NC_010175.1"/>
</dbReference>
<dbReference type="HOGENOM" id="CLU_003594_0_0_0"/>
<dbReference type="Pfam" id="PF25778">
    <property type="entry name" value="DUF7948"/>
    <property type="match status" value="1"/>
</dbReference>
<dbReference type="EnsemblBacteria" id="ABY35290">
    <property type="protein sequence ID" value="ABY35290"/>
    <property type="gene ID" value="Caur_2078"/>
</dbReference>
<dbReference type="eggNOG" id="COG3291">
    <property type="taxonomic scope" value="Bacteria"/>
</dbReference>
<feature type="transmembrane region" description="Helical" evidence="1">
    <location>
        <begin position="20"/>
        <end position="40"/>
    </location>
</feature>
<dbReference type="InterPro" id="IPR010620">
    <property type="entry name" value="SBBP_repeat"/>
</dbReference>
<dbReference type="InterPro" id="IPR057708">
    <property type="entry name" value="DUF7948"/>
</dbReference>
<dbReference type="KEGG" id="cau:Caur_2078"/>
<feature type="domain" description="DUF7948" evidence="2">
    <location>
        <begin position="65"/>
        <end position="207"/>
    </location>
</feature>
<keyword evidence="1" id="KW-1133">Transmembrane helix</keyword>
<dbReference type="STRING" id="324602.Caur_2078"/>
<name>A9WEX5_CHLAA</name>
<gene>
    <name evidence="3" type="ordered locus">Caur_2078</name>
</gene>
<reference evidence="4" key="1">
    <citation type="journal article" date="2011" name="BMC Genomics">
        <title>Complete genome sequence of the filamentous anoxygenic phototrophic bacterium Chloroflexus aurantiacus.</title>
        <authorList>
            <person name="Tang K.H."/>
            <person name="Barry K."/>
            <person name="Chertkov O."/>
            <person name="Dalin E."/>
            <person name="Han C.S."/>
            <person name="Hauser L.J."/>
            <person name="Honchak B.M."/>
            <person name="Karbach L.E."/>
            <person name="Land M.L."/>
            <person name="Lapidus A."/>
            <person name="Larimer F.W."/>
            <person name="Mikhailova N."/>
            <person name="Pitluck S."/>
            <person name="Pierson B.K."/>
            <person name="Blankenship R.E."/>
        </authorList>
    </citation>
    <scope>NUCLEOTIDE SEQUENCE [LARGE SCALE GENOMIC DNA]</scope>
    <source>
        <strain evidence="4">ATCC 29366 / DSM 635 / J-10-fl</strain>
    </source>
</reference>
<proteinExistence type="predicted"/>
<evidence type="ECO:0000259" key="2">
    <source>
        <dbReference type="Pfam" id="PF25778"/>
    </source>
</evidence>
<keyword evidence="1" id="KW-0812">Transmembrane</keyword>
<accession>A9WEX5</accession>
<keyword evidence="1" id="KW-0472">Membrane</keyword>
<dbReference type="AlphaFoldDB" id="A9WEX5"/>
<evidence type="ECO:0000313" key="3">
    <source>
        <dbReference type="EMBL" id="ABY35290.1"/>
    </source>
</evidence>
<dbReference type="PANTHER" id="PTHR35580:SF1">
    <property type="entry name" value="PHYTASE-LIKE DOMAIN-CONTAINING PROTEIN"/>
    <property type="match status" value="1"/>
</dbReference>
<evidence type="ECO:0000256" key="1">
    <source>
        <dbReference type="SAM" id="Phobius"/>
    </source>
</evidence>
<dbReference type="InParanoid" id="A9WEX5"/>